<organism evidence="1">
    <name type="scientific">marine sediment metagenome</name>
    <dbReference type="NCBI Taxonomy" id="412755"/>
    <lineage>
        <taxon>unclassified sequences</taxon>
        <taxon>metagenomes</taxon>
        <taxon>ecological metagenomes</taxon>
    </lineage>
</organism>
<evidence type="ECO:0000313" key="1">
    <source>
        <dbReference type="EMBL" id="KKK86177.1"/>
    </source>
</evidence>
<dbReference type="AlphaFoldDB" id="A0A0F8YXK0"/>
<protein>
    <submittedName>
        <fullName evidence="1">Uncharacterized protein</fullName>
    </submittedName>
</protein>
<dbReference type="EMBL" id="LAZR01050966">
    <property type="protein sequence ID" value="KKK86177.1"/>
    <property type="molecule type" value="Genomic_DNA"/>
</dbReference>
<sequence length="146" mass="15977">MSVYDKDKLWGLNLSNAKIGYIDTADDSETDVFVANPDLVGGGAVRVGINDGGDTIISWNKDTPIELMSVLADGTYLLATSYPSGWTPVTIEKPDDNYAVSVINTADNVTLVFDHSVRTTLWDGTWKFYYPQTGDYTQVKIKVGIS</sequence>
<comment type="caution">
    <text evidence="1">The sequence shown here is derived from an EMBL/GenBank/DDBJ whole genome shotgun (WGS) entry which is preliminary data.</text>
</comment>
<gene>
    <name evidence="1" type="ORF">LCGC14_2765850</name>
</gene>
<accession>A0A0F8YXK0</accession>
<reference evidence="1" key="1">
    <citation type="journal article" date="2015" name="Nature">
        <title>Complex archaea that bridge the gap between prokaryotes and eukaryotes.</title>
        <authorList>
            <person name="Spang A."/>
            <person name="Saw J.H."/>
            <person name="Jorgensen S.L."/>
            <person name="Zaremba-Niedzwiedzka K."/>
            <person name="Martijn J."/>
            <person name="Lind A.E."/>
            <person name="van Eijk R."/>
            <person name="Schleper C."/>
            <person name="Guy L."/>
            <person name="Ettema T.J."/>
        </authorList>
    </citation>
    <scope>NUCLEOTIDE SEQUENCE</scope>
</reference>
<proteinExistence type="predicted"/>
<name>A0A0F8YXK0_9ZZZZ</name>